<protein>
    <submittedName>
        <fullName evidence="2">Uncharacterized protein</fullName>
    </submittedName>
</protein>
<feature type="transmembrane region" description="Helical" evidence="1">
    <location>
        <begin position="121"/>
        <end position="146"/>
    </location>
</feature>
<name>A0A4C1YTH8_EUMVA</name>
<keyword evidence="1" id="KW-0472">Membrane</keyword>
<keyword evidence="1" id="KW-1133">Transmembrane helix</keyword>
<gene>
    <name evidence="2" type="ORF">EVAR_45750_1</name>
</gene>
<evidence type="ECO:0000256" key="1">
    <source>
        <dbReference type="SAM" id="Phobius"/>
    </source>
</evidence>
<dbReference type="AlphaFoldDB" id="A0A4C1YTH8"/>
<feature type="transmembrane region" description="Helical" evidence="1">
    <location>
        <begin position="158"/>
        <end position="177"/>
    </location>
</feature>
<keyword evidence="3" id="KW-1185">Reference proteome</keyword>
<proteinExistence type="predicted"/>
<organism evidence="2 3">
    <name type="scientific">Eumeta variegata</name>
    <name type="common">Bagworm moth</name>
    <name type="synonym">Eumeta japonica</name>
    <dbReference type="NCBI Taxonomy" id="151549"/>
    <lineage>
        <taxon>Eukaryota</taxon>
        <taxon>Metazoa</taxon>
        <taxon>Ecdysozoa</taxon>
        <taxon>Arthropoda</taxon>
        <taxon>Hexapoda</taxon>
        <taxon>Insecta</taxon>
        <taxon>Pterygota</taxon>
        <taxon>Neoptera</taxon>
        <taxon>Endopterygota</taxon>
        <taxon>Lepidoptera</taxon>
        <taxon>Glossata</taxon>
        <taxon>Ditrysia</taxon>
        <taxon>Tineoidea</taxon>
        <taxon>Psychidae</taxon>
        <taxon>Oiketicinae</taxon>
        <taxon>Eumeta</taxon>
    </lineage>
</organism>
<comment type="caution">
    <text evidence="2">The sequence shown here is derived from an EMBL/GenBank/DDBJ whole genome shotgun (WGS) entry which is preliminary data.</text>
</comment>
<feature type="transmembrane region" description="Helical" evidence="1">
    <location>
        <begin position="189"/>
        <end position="213"/>
    </location>
</feature>
<dbReference type="Proteomes" id="UP000299102">
    <property type="component" value="Unassembled WGS sequence"/>
</dbReference>
<sequence>MSNSLPRTLGLWNALPSAVFPMNFFKKKKCTYPFGKTDNALVTPLELRAFMGGRDHVLFDAPYDCLPLAVNLYITALVMASVSWNTKCHDHRHQNDTGSIDTTTNDSRASDFDVNVNHKPLYWMLFLSSGIFLNLAWVYYNYIIFLDFYESKLSKPRVLVTMAFIHLFVMITIFVISAARHQGSPSFTLAVICQIAIIIFIIAIYVFHIVYLYEMALRRQKKVNHVHLKHFLLMLKCKQVHVQDVVTISYSYPRVRKTLITPLGLGVSMDGDDQLLSGGSEAHLPLESAVKKYVLG</sequence>
<evidence type="ECO:0000313" key="3">
    <source>
        <dbReference type="Proteomes" id="UP000299102"/>
    </source>
</evidence>
<reference evidence="2 3" key="1">
    <citation type="journal article" date="2019" name="Commun. Biol.">
        <title>The bagworm genome reveals a unique fibroin gene that provides high tensile strength.</title>
        <authorList>
            <person name="Kono N."/>
            <person name="Nakamura H."/>
            <person name="Ohtoshi R."/>
            <person name="Tomita M."/>
            <person name="Numata K."/>
            <person name="Arakawa K."/>
        </authorList>
    </citation>
    <scope>NUCLEOTIDE SEQUENCE [LARGE SCALE GENOMIC DNA]</scope>
</reference>
<dbReference type="EMBL" id="BGZK01001339">
    <property type="protein sequence ID" value="GBP77625.1"/>
    <property type="molecule type" value="Genomic_DNA"/>
</dbReference>
<keyword evidence="1" id="KW-0812">Transmembrane</keyword>
<accession>A0A4C1YTH8</accession>
<evidence type="ECO:0000313" key="2">
    <source>
        <dbReference type="EMBL" id="GBP77625.1"/>
    </source>
</evidence>